<feature type="compositionally biased region" description="Basic and acidic residues" evidence="5">
    <location>
        <begin position="233"/>
        <end position="247"/>
    </location>
</feature>
<feature type="region of interest" description="Disordered" evidence="5">
    <location>
        <begin position="1"/>
        <end position="22"/>
    </location>
</feature>
<organism evidence="7 8">
    <name type="scientific">Kitasatospora cathayae</name>
    <dbReference type="NCBI Taxonomy" id="3004092"/>
    <lineage>
        <taxon>Bacteria</taxon>
        <taxon>Bacillati</taxon>
        <taxon>Actinomycetota</taxon>
        <taxon>Actinomycetes</taxon>
        <taxon>Kitasatosporales</taxon>
        <taxon>Streptomycetaceae</taxon>
        <taxon>Kitasatospora</taxon>
    </lineage>
</organism>
<name>A0ABY7QFL8_9ACTN</name>
<dbReference type="InterPro" id="IPR035952">
    <property type="entry name" value="Rhomboid-like_sf"/>
</dbReference>
<keyword evidence="8" id="KW-1185">Reference proteome</keyword>
<dbReference type="InterPro" id="IPR046862">
    <property type="entry name" value="Rhomboid_2"/>
</dbReference>
<evidence type="ECO:0000256" key="1">
    <source>
        <dbReference type="ARBA" id="ARBA00004141"/>
    </source>
</evidence>
<keyword evidence="4 6" id="KW-0472">Membrane</keyword>
<evidence type="ECO:0000256" key="4">
    <source>
        <dbReference type="ARBA" id="ARBA00023136"/>
    </source>
</evidence>
<feature type="transmembrane region" description="Helical" evidence="6">
    <location>
        <begin position="86"/>
        <end position="115"/>
    </location>
</feature>
<sequence>MRDRLGTTRPADPTDTDSAAARRQAAGTASLRATAVSTARRLRLTTVYVVLLTVTASWLATQSHAERARFVRHNSSNVHHMEVGKWWTLFTSGLVVDGVPAWAGIAAVAVVLGLAEWRWGAARAGAVFVFGHLGATLLTEGAMWVMLIARIPGALSRARDVGISYGLVATAGCLLALGPPVLRRYGLPALALALAGAWATDQQLADAGHLVALGLGVLASRSPWLLARAARQGRREPDRREPGRREPGAGPDPIP</sequence>
<accession>A0ABY7QFL8</accession>
<dbReference type="EMBL" id="CP115450">
    <property type="protein sequence ID" value="WBP90906.1"/>
    <property type="molecule type" value="Genomic_DNA"/>
</dbReference>
<evidence type="ECO:0000256" key="6">
    <source>
        <dbReference type="SAM" id="Phobius"/>
    </source>
</evidence>
<evidence type="ECO:0000313" key="8">
    <source>
        <dbReference type="Proteomes" id="UP001212821"/>
    </source>
</evidence>
<feature type="compositionally biased region" description="Low complexity" evidence="5">
    <location>
        <begin position="7"/>
        <end position="22"/>
    </location>
</feature>
<comment type="subcellular location">
    <subcellularLocation>
        <location evidence="1">Membrane</location>
        <topology evidence="1">Multi-pass membrane protein</topology>
    </subcellularLocation>
</comment>
<reference evidence="8" key="1">
    <citation type="submission" date="2022-12" db="EMBL/GenBank/DDBJ databases">
        <authorList>
            <person name="Mo P."/>
        </authorList>
    </citation>
    <scope>NUCLEOTIDE SEQUENCE [LARGE SCALE GENOMIC DNA]</scope>
    <source>
        <strain evidence="8">HUAS 3-15</strain>
    </source>
</reference>
<feature type="transmembrane region" description="Helical" evidence="6">
    <location>
        <begin position="127"/>
        <end position="149"/>
    </location>
</feature>
<protein>
    <recommendedName>
        <fullName evidence="9">Integral membrane protein</fullName>
    </recommendedName>
</protein>
<evidence type="ECO:0000256" key="3">
    <source>
        <dbReference type="ARBA" id="ARBA00022989"/>
    </source>
</evidence>
<gene>
    <name evidence="7" type="ORF">O1G21_36930</name>
</gene>
<keyword evidence="2 6" id="KW-0812">Transmembrane</keyword>
<feature type="transmembrane region" description="Helical" evidence="6">
    <location>
        <begin position="161"/>
        <end position="178"/>
    </location>
</feature>
<dbReference type="RefSeq" id="WP_270149968.1">
    <property type="nucleotide sequence ID" value="NZ_CP115450.1"/>
</dbReference>
<dbReference type="Pfam" id="PF20401">
    <property type="entry name" value="Rhomboid_2"/>
    <property type="match status" value="1"/>
</dbReference>
<proteinExistence type="predicted"/>
<evidence type="ECO:0000256" key="2">
    <source>
        <dbReference type="ARBA" id="ARBA00022692"/>
    </source>
</evidence>
<feature type="transmembrane region" description="Helical" evidence="6">
    <location>
        <begin position="207"/>
        <end position="227"/>
    </location>
</feature>
<feature type="region of interest" description="Disordered" evidence="5">
    <location>
        <begin position="229"/>
        <end position="255"/>
    </location>
</feature>
<keyword evidence="3 6" id="KW-1133">Transmembrane helix</keyword>
<dbReference type="Proteomes" id="UP001212821">
    <property type="component" value="Chromosome"/>
</dbReference>
<dbReference type="Gene3D" id="1.20.1540.10">
    <property type="entry name" value="Rhomboid-like"/>
    <property type="match status" value="1"/>
</dbReference>
<evidence type="ECO:0000256" key="5">
    <source>
        <dbReference type="SAM" id="MobiDB-lite"/>
    </source>
</evidence>
<evidence type="ECO:0008006" key="9">
    <source>
        <dbReference type="Google" id="ProtNLM"/>
    </source>
</evidence>
<evidence type="ECO:0000313" key="7">
    <source>
        <dbReference type="EMBL" id="WBP90906.1"/>
    </source>
</evidence>
<dbReference type="SUPFAM" id="SSF144091">
    <property type="entry name" value="Rhomboid-like"/>
    <property type="match status" value="1"/>
</dbReference>